<evidence type="ECO:0000313" key="8">
    <source>
        <dbReference type="Proteomes" id="UP001491310"/>
    </source>
</evidence>
<sequence>MLLACAALSGFVGYSWKAGQLTDRQEIVVRGVAYVHAVPQRSIQALDSTAMSVSAAPSLDDVDTVMANLEGLCAEETSWKSQENNLEQCIQGPWSKTEELQGSVVRGSGSPSGRSPTGSLQQSQATPARGLLGLRNGFMHRRAARSAVRKLSEGSECGAALGIPKVALLFLTPGDMPLEQTWEAWLRATAGKMRVDCLAKRVCDSADEHATLAAINAACAPGNASLSHLFSLYIHPSPAHKGYRKGSIFHGREISPRVDVKWAGWGIVEAERLLLRSALEDPLNQRFVFLSEACAPLVPASVMYAQLMSEPKSRINACTSTNLDSNTDRWEPEMEQGELSKKHWRKSAQWASLTRKHAQIVSDDVAVADVFAKHCRVDTDKKTGHVYKCIADEHYIPTLLALKGVEGETDCSGSMTYVHWWGEGDSMKPETFVRSEVSGDLIEQMRMSDFGCENAAAIASAPNILTTMDDLATKRCEWRPELGYPSGLLGPSCHLFARKWDSAAAAHAAFGEALLVGHRIALAGNLGTVSSEGPIIYCRLSAALVPGMLLFGAGGSSGTDGRNRE</sequence>
<evidence type="ECO:0000256" key="5">
    <source>
        <dbReference type="ARBA" id="ARBA00023180"/>
    </source>
</evidence>
<keyword evidence="2" id="KW-0328">Glycosyltransferase</keyword>
<evidence type="ECO:0000256" key="1">
    <source>
        <dbReference type="ARBA" id="ARBA00004606"/>
    </source>
</evidence>
<accession>A0ABR2YFS8</accession>
<keyword evidence="8" id="KW-1185">Reference proteome</keyword>
<feature type="compositionally biased region" description="Low complexity" evidence="6">
    <location>
        <begin position="102"/>
        <end position="119"/>
    </location>
</feature>
<dbReference type="Proteomes" id="UP001491310">
    <property type="component" value="Unassembled WGS sequence"/>
</dbReference>
<name>A0ABR2YFS8_9CHLO</name>
<evidence type="ECO:0000256" key="6">
    <source>
        <dbReference type="SAM" id="MobiDB-lite"/>
    </source>
</evidence>
<organism evidence="7 8">
    <name type="scientific">Coccomyxa subellipsoidea</name>
    <dbReference type="NCBI Taxonomy" id="248742"/>
    <lineage>
        <taxon>Eukaryota</taxon>
        <taxon>Viridiplantae</taxon>
        <taxon>Chlorophyta</taxon>
        <taxon>core chlorophytes</taxon>
        <taxon>Trebouxiophyceae</taxon>
        <taxon>Trebouxiophyceae incertae sedis</taxon>
        <taxon>Coccomyxaceae</taxon>
        <taxon>Coccomyxa</taxon>
    </lineage>
</organism>
<feature type="region of interest" description="Disordered" evidence="6">
    <location>
        <begin position="101"/>
        <end position="126"/>
    </location>
</feature>
<dbReference type="Pfam" id="PF02485">
    <property type="entry name" value="Branch"/>
    <property type="match status" value="1"/>
</dbReference>
<proteinExistence type="predicted"/>
<evidence type="ECO:0000313" key="7">
    <source>
        <dbReference type="EMBL" id="KAK9904244.1"/>
    </source>
</evidence>
<dbReference type="PANTHER" id="PTHR31042:SF145">
    <property type="entry name" value="CORE-2_I-BRANCHING BETA-1,6-N-ACETYLGLUCOSAMINYLTRANSFERASE FAMILY PROTEIN"/>
    <property type="match status" value="1"/>
</dbReference>
<gene>
    <name evidence="7" type="ORF">WJX75_007634</name>
</gene>
<keyword evidence="3" id="KW-0808">Transferase</keyword>
<dbReference type="InterPro" id="IPR003406">
    <property type="entry name" value="Glyco_trans_14"/>
</dbReference>
<keyword evidence="5" id="KW-0325">Glycoprotein</keyword>
<keyword evidence="4" id="KW-0472">Membrane</keyword>
<evidence type="ECO:0000256" key="4">
    <source>
        <dbReference type="ARBA" id="ARBA00023136"/>
    </source>
</evidence>
<dbReference type="InterPro" id="IPR044174">
    <property type="entry name" value="BC10-like"/>
</dbReference>
<comment type="subcellular location">
    <subcellularLocation>
        <location evidence="1">Membrane</location>
        <topology evidence="1">Single-pass type II membrane protein</topology>
    </subcellularLocation>
</comment>
<evidence type="ECO:0000256" key="2">
    <source>
        <dbReference type="ARBA" id="ARBA00022676"/>
    </source>
</evidence>
<protein>
    <submittedName>
        <fullName evidence="7">Uncharacterized protein</fullName>
    </submittedName>
</protein>
<dbReference type="PANTHER" id="PTHR31042">
    <property type="entry name" value="CORE-2/I-BRANCHING BETA-1,6-N-ACETYLGLUCOSAMINYLTRANSFERASE FAMILY PROTEIN-RELATED"/>
    <property type="match status" value="1"/>
</dbReference>
<comment type="caution">
    <text evidence="7">The sequence shown here is derived from an EMBL/GenBank/DDBJ whole genome shotgun (WGS) entry which is preliminary data.</text>
</comment>
<evidence type="ECO:0000256" key="3">
    <source>
        <dbReference type="ARBA" id="ARBA00022679"/>
    </source>
</evidence>
<dbReference type="EMBL" id="JALJOT010000013">
    <property type="protein sequence ID" value="KAK9904244.1"/>
    <property type="molecule type" value="Genomic_DNA"/>
</dbReference>
<reference evidence="7 8" key="1">
    <citation type="journal article" date="2024" name="Nat. Commun.">
        <title>Phylogenomics reveals the evolutionary origins of lichenization in chlorophyte algae.</title>
        <authorList>
            <person name="Puginier C."/>
            <person name="Libourel C."/>
            <person name="Otte J."/>
            <person name="Skaloud P."/>
            <person name="Haon M."/>
            <person name="Grisel S."/>
            <person name="Petersen M."/>
            <person name="Berrin J.G."/>
            <person name="Delaux P.M."/>
            <person name="Dal Grande F."/>
            <person name="Keller J."/>
        </authorList>
    </citation>
    <scope>NUCLEOTIDE SEQUENCE [LARGE SCALE GENOMIC DNA]</scope>
    <source>
        <strain evidence="7 8">SAG 216-7</strain>
    </source>
</reference>